<evidence type="ECO:0000256" key="1">
    <source>
        <dbReference type="ARBA" id="ARBA00022723"/>
    </source>
</evidence>
<protein>
    <recommendedName>
        <fullName evidence="4">HD Cas3-type domain-containing protein</fullName>
    </recommendedName>
</protein>
<evidence type="ECO:0000313" key="6">
    <source>
        <dbReference type="Proteomes" id="UP000030012"/>
    </source>
</evidence>
<dbReference type="AlphaFoldDB" id="A0A0A0HYN1"/>
<dbReference type="GO" id="GO:0046872">
    <property type="term" value="F:metal ion binding"/>
    <property type="evidence" value="ECO:0007669"/>
    <property type="project" value="UniProtKB-KW"/>
</dbReference>
<sequence length="139" mass="17026">MYFDKSKKFNVEKYINNPNKIYAHISDDKKVETLKEHLERSIKYFYKLVENKNLDNIFLKFEAKLCKEFSDKEKSLFREMIVNTIYMHDLGKININFQTIKMKNKYFKDKKDMEYSNSNHSCLSSLIYMDYYHKKIKIR</sequence>
<dbReference type="GO" id="GO:0051607">
    <property type="term" value="P:defense response to virus"/>
    <property type="evidence" value="ECO:0007669"/>
    <property type="project" value="UniProtKB-KW"/>
</dbReference>
<keyword evidence="1" id="KW-0479">Metal-binding</keyword>
<keyword evidence="2" id="KW-0378">Hydrolase</keyword>
<reference evidence="5 6" key="1">
    <citation type="submission" date="2014-01" db="EMBL/GenBank/DDBJ databases">
        <title>Plasmidome dynamics in the species complex Clostridium novyi sensu lato converts strains of independent lineages into distinctly different pathogens.</title>
        <authorList>
            <person name="Skarin H."/>
            <person name="Segerman B."/>
        </authorList>
    </citation>
    <scope>NUCLEOTIDE SEQUENCE [LARGE SCALE GENOMIC DNA]</scope>
    <source>
        <strain evidence="5 6">4552</strain>
    </source>
</reference>
<evidence type="ECO:0000256" key="2">
    <source>
        <dbReference type="ARBA" id="ARBA00022801"/>
    </source>
</evidence>
<dbReference type="InterPro" id="IPR038257">
    <property type="entry name" value="CRISPR-assoc_Cas3_HD_sf"/>
</dbReference>
<organism evidence="5 6">
    <name type="scientific">Clostridium novyi A str. 4552</name>
    <dbReference type="NCBI Taxonomy" id="1444289"/>
    <lineage>
        <taxon>Bacteria</taxon>
        <taxon>Bacillati</taxon>
        <taxon>Bacillota</taxon>
        <taxon>Clostridia</taxon>
        <taxon>Eubacteriales</taxon>
        <taxon>Clostridiaceae</taxon>
        <taxon>Clostridium</taxon>
    </lineage>
</organism>
<feature type="non-terminal residue" evidence="5">
    <location>
        <position position="139"/>
    </location>
</feature>
<accession>A0A0A0HYN1</accession>
<proteinExistence type="predicted"/>
<dbReference type="EMBL" id="JENJ01000076">
    <property type="protein sequence ID" value="KGM94299.1"/>
    <property type="molecule type" value="Genomic_DNA"/>
</dbReference>
<evidence type="ECO:0000256" key="3">
    <source>
        <dbReference type="ARBA" id="ARBA00023118"/>
    </source>
</evidence>
<evidence type="ECO:0000259" key="4">
    <source>
        <dbReference type="PROSITE" id="PS51643"/>
    </source>
</evidence>
<keyword evidence="3" id="KW-0051">Antiviral defense</keyword>
<dbReference type="InterPro" id="IPR006483">
    <property type="entry name" value="CRISPR-assoc_Cas3_HD"/>
</dbReference>
<dbReference type="Proteomes" id="UP000030012">
    <property type="component" value="Unassembled WGS sequence"/>
</dbReference>
<gene>
    <name evidence="5" type="ORF">Z968_11855</name>
</gene>
<dbReference type="NCBIfam" id="TIGR01596">
    <property type="entry name" value="cas3_HD"/>
    <property type="match status" value="1"/>
</dbReference>
<name>A0A0A0HYN1_CLONO</name>
<dbReference type="RefSeq" id="WP_039256204.1">
    <property type="nucleotide sequence ID" value="NZ_JENJ01000076.1"/>
</dbReference>
<evidence type="ECO:0000313" key="5">
    <source>
        <dbReference type="EMBL" id="KGM94299.1"/>
    </source>
</evidence>
<comment type="caution">
    <text evidence="5">The sequence shown here is derived from an EMBL/GenBank/DDBJ whole genome shotgun (WGS) entry which is preliminary data.</text>
</comment>
<feature type="domain" description="HD Cas3-type" evidence="4">
    <location>
        <begin position="27"/>
        <end position="139"/>
    </location>
</feature>
<dbReference type="OrthoDB" id="9810236at2"/>
<dbReference type="Gene3D" id="1.10.3210.30">
    <property type="match status" value="1"/>
</dbReference>
<dbReference type="GO" id="GO:0016787">
    <property type="term" value="F:hydrolase activity"/>
    <property type="evidence" value="ECO:0007669"/>
    <property type="project" value="UniProtKB-KW"/>
</dbReference>
<dbReference type="PROSITE" id="PS51643">
    <property type="entry name" value="HD_CAS3"/>
    <property type="match status" value="1"/>
</dbReference>